<evidence type="ECO:0000313" key="1">
    <source>
        <dbReference type="EMBL" id="OHT08402.1"/>
    </source>
</evidence>
<dbReference type="RefSeq" id="XP_068361538.1">
    <property type="nucleotide sequence ID" value="XM_068503003.1"/>
</dbReference>
<proteinExistence type="predicted"/>
<sequence>MNRFAYTEQRYNSAKKFIETESLSVSMTFEVTVDVIINVLNEIFQKKLPKTNPEFPETFLSQVPKINAEKLNLNTNLSANEIASLLFLDKNKKIDILSFLIEEQNISKQSPSNRKYSSLVHIQSFSVLFFEDLNHLTLDECQIFTKSLILAVKINPEVFELAFKAFSIFYSRLSDPQFFQFREIADYFLESLNKQWTPIFWNVLIHQSTRILKNIDINDIKNEENSSQNRSIQKHFLTIAKLMSIQNEIQLEFSSDDLFESIGNFFIDKIDDFEQSLIIFGIQLSGKTNSNFPQLISFLEILINNVDLFQNISKLADENECNSSCECLKFENILEIKQFETNCFDSIFSVFTKVLSKNLLLKIVVETTKRQINEKKINFIVFLLTFLSKEFVSKSIVSDFLRSNNEMNLLLPSILFQQDYLVNHSNQIIYSLELLSLSLYSNFLNSNSYPIELENLFDLFKDCEDKYNELLLLSSQFLHEIKLSNKFFQTMKIHFYTILHNEKLIENYKNILSQLLKSNYFVLSAMNSDEACICFCECLRISGFEEICKSFLLKYFELETVNHDISIFSTLYKAIKETSCKNKVYELVLNVISTSKKSMIKKILNPTFINTLQNSLIEPLTQKENSSVINDSGNINSNHQEETNNNMEEIYSDTNENTNQLDDNKNLDSLNDIPNVEIIFKILEFSRLIPNYDISWDVINEAIYHNTSLLTDNVYESILKILSNDDSFTGIHNKTATPLIKSLINSKYAEPFLLSVISIIANNYVQLLSIFNYGVVQILLESAPTLSDPLFELIMSIVVNINNIISNREIVEMFLSVFSKIVEEERSLKFLIYFEKSLKVYEHSHANVIHFDTLTSEIKLPVLSIEYFTHGFSFSTKLLIPNFNDGLCLLTVKSTNHYLSVILEKSKVLILSNHYSSPVEINLEFPENKWFTFKMKFISLDNILVQLDENTTLEISLSNCIPWTSQIRRIYMLKNYNSTEKRRNVEGFISQILIFSDFENKDLKDNKELNKYNSKSENLLYHFSPRHIYNGNVLKNLASKNINYYSLSNAKVDADCVSYIPTFAKVFTSFLGSLRNRMILIIV</sequence>
<dbReference type="AlphaFoldDB" id="A0A1J4KBR0"/>
<dbReference type="Proteomes" id="UP000179807">
    <property type="component" value="Unassembled WGS sequence"/>
</dbReference>
<keyword evidence="2" id="KW-1185">Reference proteome</keyword>
<evidence type="ECO:0000313" key="2">
    <source>
        <dbReference type="Proteomes" id="UP000179807"/>
    </source>
</evidence>
<organism evidence="1 2">
    <name type="scientific">Tritrichomonas foetus</name>
    <dbReference type="NCBI Taxonomy" id="1144522"/>
    <lineage>
        <taxon>Eukaryota</taxon>
        <taxon>Metamonada</taxon>
        <taxon>Parabasalia</taxon>
        <taxon>Tritrichomonadida</taxon>
        <taxon>Tritrichomonadidae</taxon>
        <taxon>Tritrichomonas</taxon>
    </lineage>
</organism>
<gene>
    <name evidence="1" type="ORF">TRFO_23176</name>
</gene>
<name>A0A1J4KBR0_9EUKA</name>
<dbReference type="VEuPathDB" id="TrichDB:TRFO_23176"/>
<reference evidence="1" key="1">
    <citation type="submission" date="2016-10" db="EMBL/GenBank/DDBJ databases">
        <authorList>
            <person name="Benchimol M."/>
            <person name="Almeida L.G."/>
            <person name="Vasconcelos A.T."/>
            <person name="Perreira-Neves A."/>
            <person name="Rosa I.A."/>
            <person name="Tasca T."/>
            <person name="Bogo M.R."/>
            <person name="de Souza W."/>
        </authorList>
    </citation>
    <scope>NUCLEOTIDE SEQUENCE [LARGE SCALE GENOMIC DNA]</scope>
    <source>
        <strain evidence="1">K</strain>
    </source>
</reference>
<dbReference type="EMBL" id="MLAK01000669">
    <property type="protein sequence ID" value="OHT08402.1"/>
    <property type="molecule type" value="Genomic_DNA"/>
</dbReference>
<protein>
    <submittedName>
        <fullName evidence="1">Uncharacterized protein</fullName>
    </submittedName>
</protein>
<comment type="caution">
    <text evidence="1">The sequence shown here is derived from an EMBL/GenBank/DDBJ whole genome shotgun (WGS) entry which is preliminary data.</text>
</comment>
<accession>A0A1J4KBR0</accession>
<dbReference type="GeneID" id="94837707"/>